<protein>
    <submittedName>
        <fullName evidence="1">Uncharacterized protein</fullName>
    </submittedName>
</protein>
<accession>A0A0A9C7H5</accession>
<organism evidence="1">
    <name type="scientific">Arundo donax</name>
    <name type="common">Giant reed</name>
    <name type="synonym">Donax arundinaceus</name>
    <dbReference type="NCBI Taxonomy" id="35708"/>
    <lineage>
        <taxon>Eukaryota</taxon>
        <taxon>Viridiplantae</taxon>
        <taxon>Streptophyta</taxon>
        <taxon>Embryophyta</taxon>
        <taxon>Tracheophyta</taxon>
        <taxon>Spermatophyta</taxon>
        <taxon>Magnoliopsida</taxon>
        <taxon>Liliopsida</taxon>
        <taxon>Poales</taxon>
        <taxon>Poaceae</taxon>
        <taxon>PACMAD clade</taxon>
        <taxon>Arundinoideae</taxon>
        <taxon>Arundineae</taxon>
        <taxon>Arundo</taxon>
    </lineage>
</organism>
<reference evidence="1" key="1">
    <citation type="submission" date="2014-09" db="EMBL/GenBank/DDBJ databases">
        <authorList>
            <person name="Magalhaes I.L.F."/>
            <person name="Oliveira U."/>
            <person name="Santos F.R."/>
            <person name="Vidigal T.H.D.A."/>
            <person name="Brescovit A.D."/>
            <person name="Santos A.J."/>
        </authorList>
    </citation>
    <scope>NUCLEOTIDE SEQUENCE</scope>
    <source>
        <tissue evidence="1">Shoot tissue taken approximately 20 cm above the soil surface</tissue>
    </source>
</reference>
<sequence length="28" mass="3134">MTSQFHASSVYVLQRHSLSLGPWCMPGL</sequence>
<dbReference type="EMBL" id="GBRH01230428">
    <property type="protein sequence ID" value="JAD67467.1"/>
    <property type="molecule type" value="Transcribed_RNA"/>
</dbReference>
<dbReference type="AlphaFoldDB" id="A0A0A9C7H5"/>
<evidence type="ECO:0000313" key="1">
    <source>
        <dbReference type="EMBL" id="JAD67467.1"/>
    </source>
</evidence>
<proteinExistence type="predicted"/>
<reference evidence="1" key="2">
    <citation type="journal article" date="2015" name="Data Brief">
        <title>Shoot transcriptome of the giant reed, Arundo donax.</title>
        <authorList>
            <person name="Barrero R.A."/>
            <person name="Guerrero F.D."/>
            <person name="Moolhuijzen P."/>
            <person name="Goolsby J.A."/>
            <person name="Tidwell J."/>
            <person name="Bellgard S.E."/>
            <person name="Bellgard M.I."/>
        </authorList>
    </citation>
    <scope>NUCLEOTIDE SEQUENCE</scope>
    <source>
        <tissue evidence="1">Shoot tissue taken approximately 20 cm above the soil surface</tissue>
    </source>
</reference>
<name>A0A0A9C7H5_ARUDO</name>